<proteinExistence type="predicted"/>
<sequence length="90" mass="10150">MSFIVSCRKLPPHSENQFGFGILPSKAVTNPDRFDFYMVEWEDAMVEGLCEGEGECEVDEDVRGVLRLERVLSLLGQMLGNLKATQTRIV</sequence>
<dbReference type="AlphaFoldDB" id="A0A6L2L029"/>
<accession>A0A6L2L029</accession>
<organism evidence="1">
    <name type="scientific">Tanacetum cinerariifolium</name>
    <name type="common">Dalmatian daisy</name>
    <name type="synonym">Chrysanthemum cinerariifolium</name>
    <dbReference type="NCBI Taxonomy" id="118510"/>
    <lineage>
        <taxon>Eukaryota</taxon>
        <taxon>Viridiplantae</taxon>
        <taxon>Streptophyta</taxon>
        <taxon>Embryophyta</taxon>
        <taxon>Tracheophyta</taxon>
        <taxon>Spermatophyta</taxon>
        <taxon>Magnoliopsida</taxon>
        <taxon>eudicotyledons</taxon>
        <taxon>Gunneridae</taxon>
        <taxon>Pentapetalae</taxon>
        <taxon>asterids</taxon>
        <taxon>campanulids</taxon>
        <taxon>Asterales</taxon>
        <taxon>Asteraceae</taxon>
        <taxon>Asteroideae</taxon>
        <taxon>Anthemideae</taxon>
        <taxon>Anthemidinae</taxon>
        <taxon>Tanacetum</taxon>
    </lineage>
</organism>
<dbReference type="EMBL" id="BKCJ010003200">
    <property type="protein sequence ID" value="GEU53615.1"/>
    <property type="molecule type" value="Genomic_DNA"/>
</dbReference>
<gene>
    <name evidence="1" type="ORF">Tci_025593</name>
</gene>
<reference evidence="1" key="1">
    <citation type="journal article" date="2019" name="Sci. Rep.">
        <title>Draft genome of Tanacetum cinerariifolium, the natural source of mosquito coil.</title>
        <authorList>
            <person name="Yamashiro T."/>
            <person name="Shiraishi A."/>
            <person name="Satake H."/>
            <person name="Nakayama K."/>
        </authorList>
    </citation>
    <scope>NUCLEOTIDE SEQUENCE</scope>
</reference>
<protein>
    <submittedName>
        <fullName evidence="1">Uncharacterized protein</fullName>
    </submittedName>
</protein>
<comment type="caution">
    <text evidence="1">The sequence shown here is derived from an EMBL/GenBank/DDBJ whole genome shotgun (WGS) entry which is preliminary data.</text>
</comment>
<name>A0A6L2L029_TANCI</name>
<evidence type="ECO:0000313" key="1">
    <source>
        <dbReference type="EMBL" id="GEU53615.1"/>
    </source>
</evidence>